<feature type="compositionally biased region" description="Polar residues" evidence="1">
    <location>
        <begin position="161"/>
        <end position="174"/>
    </location>
</feature>
<proteinExistence type="predicted"/>
<gene>
    <name evidence="4" type="ORF">FCS21_02050</name>
</gene>
<evidence type="ECO:0000313" key="5">
    <source>
        <dbReference type="Proteomes" id="UP000307702"/>
    </source>
</evidence>
<dbReference type="NCBIfam" id="TIGR02595">
    <property type="entry name" value="PEP_CTERM"/>
    <property type="match status" value="1"/>
</dbReference>
<feature type="signal peptide" evidence="2">
    <location>
        <begin position="1"/>
        <end position="35"/>
    </location>
</feature>
<organism evidence="4 5">
    <name type="scientific">Colwellia ponticola</name>
    <dbReference type="NCBI Taxonomy" id="2304625"/>
    <lineage>
        <taxon>Bacteria</taxon>
        <taxon>Pseudomonadati</taxon>
        <taxon>Pseudomonadota</taxon>
        <taxon>Gammaproteobacteria</taxon>
        <taxon>Alteromonadales</taxon>
        <taxon>Colwelliaceae</taxon>
        <taxon>Colwellia</taxon>
    </lineage>
</organism>
<keyword evidence="2" id="KW-0732">Signal</keyword>
<sequence length="321" mass="35044">MCSLCYLGNLMKNFTFVKNLLITISLLSVGLFANASDFKVDGCLGCGNDNYTVGFNVEFDINGTPANGFLYLGETQGSQYMYFEMPLEFVDTAYGDEALAHGWANKKDPSKIRPFDKIIGSDRLIGFKFPNSGNEVKVDIDVLACTEACIQSKKAYKDSDNTYQSSGYQNTGGKSKSDGDDYNNNADDIFAQQDGKAQIKTTMDYNVGLEGFNSLNSGATGADAGKWLYHYGFEFEFKTKVFGDDIANLTKDTLANYLVLGDSHASSGKEVDSPDTHITGRCDPDCLTTTTITTTSIPEPTSWAIFALGIVGLSLSRRQRN</sequence>
<reference evidence="4 5" key="1">
    <citation type="submission" date="2019-05" db="EMBL/GenBank/DDBJ databases">
        <title>Colwellia ponticola sp. nov., isolated from seawater.</title>
        <authorList>
            <person name="Yoon J.-H."/>
        </authorList>
    </citation>
    <scope>NUCLEOTIDE SEQUENCE [LARGE SCALE GENOMIC DNA]</scope>
    <source>
        <strain evidence="4 5">OISW-25</strain>
    </source>
</reference>
<dbReference type="InterPro" id="IPR013424">
    <property type="entry name" value="Ice-binding_C"/>
</dbReference>
<name>A0A8H2JP55_9GAMM</name>
<keyword evidence="5" id="KW-1185">Reference proteome</keyword>
<dbReference type="EMBL" id="SZVP01000001">
    <property type="protein sequence ID" value="TMM47772.1"/>
    <property type="molecule type" value="Genomic_DNA"/>
</dbReference>
<feature type="region of interest" description="Disordered" evidence="1">
    <location>
        <begin position="161"/>
        <end position="187"/>
    </location>
</feature>
<comment type="caution">
    <text evidence="4">The sequence shown here is derived from an EMBL/GenBank/DDBJ whole genome shotgun (WGS) entry which is preliminary data.</text>
</comment>
<evidence type="ECO:0000259" key="3">
    <source>
        <dbReference type="Pfam" id="PF07589"/>
    </source>
</evidence>
<evidence type="ECO:0000256" key="2">
    <source>
        <dbReference type="SAM" id="SignalP"/>
    </source>
</evidence>
<dbReference type="OrthoDB" id="280680at2"/>
<accession>A0A8H2JP55</accession>
<feature type="domain" description="Ice-binding protein C-terminal" evidence="3">
    <location>
        <begin position="296"/>
        <end position="318"/>
    </location>
</feature>
<evidence type="ECO:0000256" key="1">
    <source>
        <dbReference type="SAM" id="MobiDB-lite"/>
    </source>
</evidence>
<evidence type="ECO:0000313" key="4">
    <source>
        <dbReference type="EMBL" id="TMM47772.1"/>
    </source>
</evidence>
<protein>
    <submittedName>
        <fullName evidence="4">PEP-CTERM sorting domain-containing protein</fullName>
    </submittedName>
</protein>
<dbReference type="Proteomes" id="UP000307702">
    <property type="component" value="Unassembled WGS sequence"/>
</dbReference>
<feature type="chain" id="PRO_5034033080" evidence="2">
    <location>
        <begin position="36"/>
        <end position="321"/>
    </location>
</feature>
<dbReference type="AlphaFoldDB" id="A0A8H2JP55"/>
<dbReference type="Pfam" id="PF07589">
    <property type="entry name" value="PEP-CTERM"/>
    <property type="match status" value="1"/>
</dbReference>